<keyword evidence="1" id="KW-1133">Transmembrane helix</keyword>
<organism evidence="2 3">
    <name type="scientific">Haloarcula salinisoli</name>
    <dbReference type="NCBI Taxonomy" id="2487746"/>
    <lineage>
        <taxon>Archaea</taxon>
        <taxon>Methanobacteriati</taxon>
        <taxon>Methanobacteriota</taxon>
        <taxon>Stenosarchaea group</taxon>
        <taxon>Halobacteria</taxon>
        <taxon>Halobacteriales</taxon>
        <taxon>Haloarculaceae</taxon>
        <taxon>Haloarcula</taxon>
    </lineage>
</organism>
<dbReference type="InterPro" id="IPR055690">
    <property type="entry name" value="DUF7266"/>
</dbReference>
<keyword evidence="1" id="KW-0472">Membrane</keyword>
<sequence>MDNRGLSTVVEKLLSLSIVVLYITLLTTVLYGGSIPAYQGAVGAQLGERALAEATAEVERAVPPRGRNVAASQRVDLPGTIDGSPYSIRANGSHLLLSHPDDEVGGQARPVLPDRVGNVTGTWYSGADTVVTVSGSRGNLTIRLGARG</sequence>
<reference evidence="2" key="1">
    <citation type="submission" date="2021-06" db="EMBL/GenBank/DDBJ databases">
        <title>Halomicroarcula sp. F24A a new haloarchaeum isolated from saline soil.</title>
        <authorList>
            <person name="Duran-Viseras A."/>
            <person name="Sanchez-Porro C."/>
            <person name="Ventosa A."/>
        </authorList>
    </citation>
    <scope>NUCLEOTIDE SEQUENCE</scope>
    <source>
        <strain evidence="2">F24A</strain>
    </source>
</reference>
<evidence type="ECO:0000313" key="2">
    <source>
        <dbReference type="EMBL" id="MBX0302233.1"/>
    </source>
</evidence>
<comment type="caution">
    <text evidence="2">The sequence shown here is derived from an EMBL/GenBank/DDBJ whole genome shotgun (WGS) entry which is preliminary data.</text>
</comment>
<gene>
    <name evidence="2" type="ORF">EGD98_00960</name>
</gene>
<dbReference type="Proteomes" id="UP000783863">
    <property type="component" value="Unassembled WGS sequence"/>
</dbReference>
<evidence type="ECO:0000313" key="3">
    <source>
        <dbReference type="Proteomes" id="UP000783863"/>
    </source>
</evidence>
<dbReference type="Pfam" id="PF23928">
    <property type="entry name" value="DUF7266"/>
    <property type="match status" value="1"/>
</dbReference>
<dbReference type="AlphaFoldDB" id="A0A8J8C9S1"/>
<protein>
    <submittedName>
        <fullName evidence="2">Uncharacterized protein</fullName>
    </submittedName>
</protein>
<evidence type="ECO:0000256" key="1">
    <source>
        <dbReference type="SAM" id="Phobius"/>
    </source>
</evidence>
<dbReference type="EMBL" id="RKLQ01000001">
    <property type="protein sequence ID" value="MBX0302233.1"/>
    <property type="molecule type" value="Genomic_DNA"/>
</dbReference>
<keyword evidence="1" id="KW-0812">Transmembrane</keyword>
<keyword evidence="3" id="KW-1185">Reference proteome</keyword>
<feature type="transmembrane region" description="Helical" evidence="1">
    <location>
        <begin position="12"/>
        <end position="31"/>
    </location>
</feature>
<name>A0A8J8C9S1_9EURY</name>
<accession>A0A8J8C9S1</accession>
<dbReference type="RefSeq" id="WP_220586477.1">
    <property type="nucleotide sequence ID" value="NZ_RKLQ01000001.1"/>
</dbReference>
<proteinExistence type="predicted"/>